<dbReference type="InterPro" id="IPR005123">
    <property type="entry name" value="Oxoglu/Fe-dep_dioxygenase_dom"/>
</dbReference>
<gene>
    <name evidence="15" type="ORF">V1264_007909</name>
</gene>
<dbReference type="GO" id="GO:0004656">
    <property type="term" value="F:procollagen-proline 4-dioxygenase activity"/>
    <property type="evidence" value="ECO:0007669"/>
    <property type="project" value="UniProtKB-EC"/>
</dbReference>
<evidence type="ECO:0000256" key="8">
    <source>
        <dbReference type="ARBA" id="ARBA00022896"/>
    </source>
</evidence>
<dbReference type="AlphaFoldDB" id="A0AAN9G535"/>
<evidence type="ECO:0000256" key="3">
    <source>
        <dbReference type="ARBA" id="ARBA00004319"/>
    </source>
</evidence>
<dbReference type="Gene3D" id="1.25.40.10">
    <property type="entry name" value="Tetratricopeptide repeat domain"/>
    <property type="match status" value="1"/>
</dbReference>
<keyword evidence="6" id="KW-0479">Metal-binding</keyword>
<dbReference type="EC" id="1.14.11.2" evidence="5"/>
<evidence type="ECO:0000256" key="6">
    <source>
        <dbReference type="ARBA" id="ARBA00022723"/>
    </source>
</evidence>
<keyword evidence="16" id="KW-1185">Reference proteome</keyword>
<keyword evidence="11" id="KW-0408">Iron</keyword>
<evidence type="ECO:0000256" key="11">
    <source>
        <dbReference type="ARBA" id="ARBA00023004"/>
    </source>
</evidence>
<dbReference type="PANTHER" id="PTHR10869:SF244">
    <property type="entry name" value="PROLYL 4-HYDROXYLASE SUBUNIT ALPHA-2"/>
    <property type="match status" value="1"/>
</dbReference>
<evidence type="ECO:0000256" key="10">
    <source>
        <dbReference type="ARBA" id="ARBA00023002"/>
    </source>
</evidence>
<evidence type="ECO:0000256" key="13">
    <source>
        <dbReference type="SAM" id="SignalP"/>
    </source>
</evidence>
<dbReference type="Pfam" id="PF13640">
    <property type="entry name" value="2OG-FeII_Oxy_3"/>
    <property type="match status" value="1"/>
</dbReference>
<keyword evidence="12" id="KW-0325">Glycoprotein</keyword>
<keyword evidence="8" id="KW-0847">Vitamin C</keyword>
<evidence type="ECO:0000256" key="2">
    <source>
        <dbReference type="ARBA" id="ARBA00002035"/>
    </source>
</evidence>
<dbReference type="Pfam" id="PF08336">
    <property type="entry name" value="P4Ha_N"/>
    <property type="match status" value="1"/>
</dbReference>
<dbReference type="InterPro" id="IPR011990">
    <property type="entry name" value="TPR-like_helical_dom_sf"/>
</dbReference>
<evidence type="ECO:0000256" key="7">
    <source>
        <dbReference type="ARBA" id="ARBA00022824"/>
    </source>
</evidence>
<feature type="signal peptide" evidence="13">
    <location>
        <begin position="1"/>
        <end position="25"/>
    </location>
</feature>
<dbReference type="Proteomes" id="UP001374579">
    <property type="component" value="Unassembled WGS sequence"/>
</dbReference>
<keyword evidence="9" id="KW-0223">Dioxygenase</keyword>
<comment type="function">
    <text evidence="2">Catalyzes the post-translational formation of 4-hydroxyproline in -Xaa-Pro-Gly- sequences in collagens and other proteins.</text>
</comment>
<dbReference type="InterPro" id="IPR013547">
    <property type="entry name" value="P4H_N"/>
</dbReference>
<comment type="similarity">
    <text evidence="4">Belongs to the P4HA family.</text>
</comment>
<comment type="cofactor">
    <cofactor evidence="1">
        <name>L-ascorbate</name>
        <dbReference type="ChEBI" id="CHEBI:38290"/>
    </cofactor>
</comment>
<dbReference type="SUPFAM" id="SSF48452">
    <property type="entry name" value="TPR-like"/>
    <property type="match status" value="1"/>
</dbReference>
<dbReference type="GO" id="GO:0005788">
    <property type="term" value="C:endoplasmic reticulum lumen"/>
    <property type="evidence" value="ECO:0007669"/>
    <property type="project" value="UniProtKB-SubCell"/>
</dbReference>
<dbReference type="PANTHER" id="PTHR10869">
    <property type="entry name" value="PROLYL 4-HYDROXYLASE ALPHA SUBUNIT"/>
    <property type="match status" value="1"/>
</dbReference>
<evidence type="ECO:0000259" key="14">
    <source>
        <dbReference type="PROSITE" id="PS51471"/>
    </source>
</evidence>
<sequence>MQLLWTDTLFASLPLLVLLTSPAHSDIFTSSEKLQLLPVREEALLTSLDKYLETRTDKPTYLTSFLAERTAALKTFQQQNNTFHPNAAFHNIRLFVANWGYVLQSYPDFNATLGELGTGLPDYEDYVGALGAIVRLQRIYSLHVRDVCAGNYSGHTGPPLQAWHAADVGLQAYKNGHTQTSIEWLEYALSQLTDTDQQENAQAKAHVLTTLANAYRQTNQGSKAQELYLECKKLAPQAPDVIQLEKDLKNTTFSNPVTNALNESAHEGPTLWDQFTDCCRRDKFHTVSALRPHHVCQYKPGFSVPSYVTFKVEILSLVPAASLIYDVIYDEEIQVLVDFAKENLGTARIGNDNARVDLKSRTSQLSWVHDDQSPVVRGLSQRVKVMTGLEVEQRFPKGPSSAESFQVLNYGMGGHYNPHYDTYARDVRPLSTHLQPAGNRIATVLFYLSDVEKGGSTVFPRAGISVAPRKGAALVWYNFEPDYNDVHNLTLHAGCPVVIGHKWIANKWILTYGNTFRRPCGPSPNTTQLELEAIVTSPTRTKLVTSCVTDDVTLVMIALSVLFVGGNVRASTLL</sequence>
<evidence type="ECO:0000256" key="4">
    <source>
        <dbReference type="ARBA" id="ARBA00006511"/>
    </source>
</evidence>
<protein>
    <recommendedName>
        <fullName evidence="5">procollagen-proline 4-dioxygenase</fullName>
        <ecNumber evidence="5">1.14.11.2</ecNumber>
    </recommendedName>
</protein>
<dbReference type="InterPro" id="IPR044862">
    <property type="entry name" value="Pro_4_hyd_alph_FE2OG_OXY"/>
</dbReference>
<dbReference type="GO" id="GO:0005506">
    <property type="term" value="F:iron ion binding"/>
    <property type="evidence" value="ECO:0007669"/>
    <property type="project" value="InterPro"/>
</dbReference>
<proteinExistence type="inferred from homology"/>
<accession>A0AAN9G535</accession>
<dbReference type="PROSITE" id="PS51471">
    <property type="entry name" value="FE2OG_OXY"/>
    <property type="match status" value="1"/>
</dbReference>
<feature type="domain" description="Fe2OG dioxygenase" evidence="14">
    <location>
        <begin position="401"/>
        <end position="511"/>
    </location>
</feature>
<keyword evidence="7" id="KW-0256">Endoplasmic reticulum</keyword>
<keyword evidence="13" id="KW-0732">Signal</keyword>
<dbReference type="SMART" id="SM00702">
    <property type="entry name" value="P4Hc"/>
    <property type="match status" value="1"/>
</dbReference>
<comment type="caution">
    <text evidence="15">The sequence shown here is derived from an EMBL/GenBank/DDBJ whole genome shotgun (WGS) entry which is preliminary data.</text>
</comment>
<evidence type="ECO:0000256" key="9">
    <source>
        <dbReference type="ARBA" id="ARBA00022964"/>
    </source>
</evidence>
<evidence type="ECO:0000256" key="5">
    <source>
        <dbReference type="ARBA" id="ARBA00012269"/>
    </source>
</evidence>
<keyword evidence="10" id="KW-0560">Oxidoreductase</keyword>
<dbReference type="InterPro" id="IPR006620">
    <property type="entry name" value="Pro_4_hyd_alph"/>
</dbReference>
<dbReference type="InterPro" id="IPR045054">
    <property type="entry name" value="P4HA-like"/>
</dbReference>
<dbReference type="GO" id="GO:0031418">
    <property type="term" value="F:L-ascorbic acid binding"/>
    <property type="evidence" value="ECO:0007669"/>
    <property type="project" value="UniProtKB-KW"/>
</dbReference>
<reference evidence="15 16" key="1">
    <citation type="submission" date="2024-02" db="EMBL/GenBank/DDBJ databases">
        <title>Chromosome-scale genome assembly of the rough periwinkle Littorina saxatilis.</title>
        <authorList>
            <person name="De Jode A."/>
            <person name="Faria R."/>
            <person name="Formenti G."/>
            <person name="Sims Y."/>
            <person name="Smith T.P."/>
            <person name="Tracey A."/>
            <person name="Wood J.M.D."/>
            <person name="Zagrodzka Z.B."/>
            <person name="Johannesson K."/>
            <person name="Butlin R.K."/>
            <person name="Leder E.H."/>
        </authorList>
    </citation>
    <scope>NUCLEOTIDE SEQUENCE [LARGE SCALE GENOMIC DNA]</scope>
    <source>
        <strain evidence="15">Snail1</strain>
        <tissue evidence="15">Muscle</tissue>
    </source>
</reference>
<organism evidence="15 16">
    <name type="scientific">Littorina saxatilis</name>
    <dbReference type="NCBI Taxonomy" id="31220"/>
    <lineage>
        <taxon>Eukaryota</taxon>
        <taxon>Metazoa</taxon>
        <taxon>Spiralia</taxon>
        <taxon>Lophotrochozoa</taxon>
        <taxon>Mollusca</taxon>
        <taxon>Gastropoda</taxon>
        <taxon>Caenogastropoda</taxon>
        <taxon>Littorinimorpha</taxon>
        <taxon>Littorinoidea</taxon>
        <taxon>Littorinidae</taxon>
        <taxon>Littorina</taxon>
    </lineage>
</organism>
<evidence type="ECO:0000313" key="16">
    <source>
        <dbReference type="Proteomes" id="UP001374579"/>
    </source>
</evidence>
<evidence type="ECO:0000256" key="1">
    <source>
        <dbReference type="ARBA" id="ARBA00001961"/>
    </source>
</evidence>
<feature type="chain" id="PRO_5042958157" description="procollagen-proline 4-dioxygenase" evidence="13">
    <location>
        <begin position="26"/>
        <end position="574"/>
    </location>
</feature>
<comment type="subcellular location">
    <subcellularLocation>
        <location evidence="3">Endoplasmic reticulum lumen</location>
    </subcellularLocation>
</comment>
<dbReference type="EMBL" id="JBAMIC010000019">
    <property type="protein sequence ID" value="KAK7094265.1"/>
    <property type="molecule type" value="Genomic_DNA"/>
</dbReference>
<evidence type="ECO:0000256" key="12">
    <source>
        <dbReference type="ARBA" id="ARBA00023180"/>
    </source>
</evidence>
<evidence type="ECO:0000313" key="15">
    <source>
        <dbReference type="EMBL" id="KAK7094265.1"/>
    </source>
</evidence>
<name>A0AAN9G535_9CAEN</name>
<dbReference type="Gene3D" id="2.60.120.620">
    <property type="entry name" value="q2cbj1_9rhob like domain"/>
    <property type="match status" value="1"/>
</dbReference>